<dbReference type="PANTHER" id="PTHR30249:SF0">
    <property type="entry name" value="PLASTIDAL GLYCOLATE_GLYCERATE TRANSLOCATOR 1, CHLOROPLASTIC"/>
    <property type="match status" value="1"/>
</dbReference>
<feature type="transmembrane region" description="Helical" evidence="5">
    <location>
        <begin position="38"/>
        <end position="59"/>
    </location>
</feature>
<evidence type="ECO:0000256" key="2">
    <source>
        <dbReference type="ARBA" id="ARBA00022692"/>
    </source>
</evidence>
<comment type="caution">
    <text evidence="6">The sequence shown here is derived from an EMBL/GenBank/DDBJ whole genome shotgun (WGS) entry which is preliminary data.</text>
</comment>
<dbReference type="InterPro" id="IPR007300">
    <property type="entry name" value="CidB/LrgB"/>
</dbReference>
<organism evidence="6 7">
    <name type="scientific">Thalassotalea algicola</name>
    <dbReference type="NCBI Taxonomy" id="2716224"/>
    <lineage>
        <taxon>Bacteria</taxon>
        <taxon>Pseudomonadati</taxon>
        <taxon>Pseudomonadota</taxon>
        <taxon>Gammaproteobacteria</taxon>
        <taxon>Alteromonadales</taxon>
        <taxon>Colwelliaceae</taxon>
        <taxon>Thalassotalea</taxon>
    </lineage>
</organism>
<reference evidence="6 7" key="1">
    <citation type="submission" date="2020-04" db="EMBL/GenBank/DDBJ databases">
        <title>Thalassotalea sp. M1531, isolated from the surface of marine red alga.</title>
        <authorList>
            <person name="Pang L."/>
            <person name="Lu D.-C."/>
        </authorList>
    </citation>
    <scope>NUCLEOTIDE SEQUENCE [LARGE SCALE GENOMIC DNA]</scope>
    <source>
        <strain evidence="6 7">M1531</strain>
    </source>
</reference>
<sequence length="239" mass="25701">MNNALVVEFIVYCILTILIYQGFARIQQWSKLIWLNPMLLTMLVIIPLLLTFGIGFDQYYQHTQIFSYLLEPAIVALGYPLYQQIQVIKSQIKQVMLVLCSSIMLMLVANFVLAMWLFNQSDIAVSLSLKSVTTPIGLALTEQLNGVAAITAVGIIVAGLVGGVFGPKLLTLCGITCKKSQGLAVGCASHALGTASISHLSFQHGAFSSLALILSALITAVFSPLIIPVILNTVFAIGG</sequence>
<proteinExistence type="predicted"/>
<evidence type="ECO:0000313" key="7">
    <source>
        <dbReference type="Proteomes" id="UP000568664"/>
    </source>
</evidence>
<protein>
    <submittedName>
        <fullName evidence="6">LrgB family protein</fullName>
    </submittedName>
</protein>
<comment type="subcellular location">
    <subcellularLocation>
        <location evidence="1">Membrane</location>
        <topology evidence="1">Multi-pass membrane protein</topology>
    </subcellularLocation>
</comment>
<name>A0A7Y0LDY1_9GAMM</name>
<keyword evidence="4 5" id="KW-0472">Membrane</keyword>
<dbReference type="GO" id="GO:0016020">
    <property type="term" value="C:membrane"/>
    <property type="evidence" value="ECO:0007669"/>
    <property type="project" value="UniProtKB-SubCell"/>
</dbReference>
<feature type="transmembrane region" description="Helical" evidence="5">
    <location>
        <begin position="208"/>
        <end position="237"/>
    </location>
</feature>
<keyword evidence="3 5" id="KW-1133">Transmembrane helix</keyword>
<keyword evidence="2 5" id="KW-0812">Transmembrane</keyword>
<dbReference type="Proteomes" id="UP000568664">
    <property type="component" value="Unassembled WGS sequence"/>
</dbReference>
<evidence type="ECO:0000256" key="4">
    <source>
        <dbReference type="ARBA" id="ARBA00023136"/>
    </source>
</evidence>
<gene>
    <name evidence="6" type="ORF">HII17_13160</name>
</gene>
<accession>A0A7Y0LDY1</accession>
<evidence type="ECO:0000256" key="3">
    <source>
        <dbReference type="ARBA" id="ARBA00022989"/>
    </source>
</evidence>
<keyword evidence="7" id="KW-1185">Reference proteome</keyword>
<dbReference type="PANTHER" id="PTHR30249">
    <property type="entry name" value="PUTATIVE SEROTONIN TRANSPORTER"/>
    <property type="match status" value="1"/>
</dbReference>
<evidence type="ECO:0000313" key="6">
    <source>
        <dbReference type="EMBL" id="NMP32512.1"/>
    </source>
</evidence>
<feature type="transmembrane region" description="Helical" evidence="5">
    <location>
        <begin position="6"/>
        <end position="26"/>
    </location>
</feature>
<feature type="transmembrane region" description="Helical" evidence="5">
    <location>
        <begin position="147"/>
        <end position="170"/>
    </location>
</feature>
<dbReference type="AlphaFoldDB" id="A0A7Y0LDY1"/>
<feature type="transmembrane region" description="Helical" evidence="5">
    <location>
        <begin position="94"/>
        <end position="118"/>
    </location>
</feature>
<dbReference type="EMBL" id="JABBXH010000004">
    <property type="protein sequence ID" value="NMP32512.1"/>
    <property type="molecule type" value="Genomic_DNA"/>
</dbReference>
<dbReference type="Pfam" id="PF04172">
    <property type="entry name" value="LrgB"/>
    <property type="match status" value="1"/>
</dbReference>
<dbReference type="RefSeq" id="WP_169075839.1">
    <property type="nucleotide sequence ID" value="NZ_JABBXH010000004.1"/>
</dbReference>
<evidence type="ECO:0000256" key="1">
    <source>
        <dbReference type="ARBA" id="ARBA00004141"/>
    </source>
</evidence>
<evidence type="ECO:0000256" key="5">
    <source>
        <dbReference type="SAM" id="Phobius"/>
    </source>
</evidence>
<feature type="transmembrane region" description="Helical" evidence="5">
    <location>
        <begin position="65"/>
        <end position="82"/>
    </location>
</feature>